<reference evidence="2 3" key="1">
    <citation type="submission" date="2020-01" db="EMBL/GenBank/DDBJ databases">
        <title>Investigation of new actinobacteria for the biodesulphurisation of diesel fuel.</title>
        <authorList>
            <person name="Athi Narayanan S.M."/>
        </authorList>
    </citation>
    <scope>NUCLEOTIDE SEQUENCE [LARGE SCALE GENOMIC DNA]</scope>
    <source>
        <strain evidence="2 3">213E</strain>
    </source>
</reference>
<feature type="region of interest" description="Disordered" evidence="1">
    <location>
        <begin position="123"/>
        <end position="153"/>
    </location>
</feature>
<feature type="compositionally biased region" description="Polar residues" evidence="1">
    <location>
        <begin position="123"/>
        <end position="147"/>
    </location>
</feature>
<dbReference type="Proteomes" id="UP000466307">
    <property type="component" value="Unassembled WGS sequence"/>
</dbReference>
<comment type="caution">
    <text evidence="2">The sequence shown here is derived from an EMBL/GenBank/DDBJ whole genome shotgun (WGS) entry which is preliminary data.</text>
</comment>
<proteinExistence type="predicted"/>
<keyword evidence="3" id="KW-1185">Reference proteome</keyword>
<dbReference type="InterPro" id="IPR036869">
    <property type="entry name" value="J_dom_sf"/>
</dbReference>
<organism evidence="2 3">
    <name type="scientific">Gordonia desulfuricans</name>
    <dbReference type="NCBI Taxonomy" id="89051"/>
    <lineage>
        <taxon>Bacteria</taxon>
        <taxon>Bacillati</taxon>
        <taxon>Actinomycetota</taxon>
        <taxon>Actinomycetes</taxon>
        <taxon>Mycobacteriales</taxon>
        <taxon>Gordoniaceae</taxon>
        <taxon>Gordonia</taxon>
    </lineage>
</organism>
<gene>
    <name evidence="2" type="ORF">GYA93_12650</name>
</gene>
<evidence type="ECO:0000313" key="2">
    <source>
        <dbReference type="EMBL" id="NDK90421.1"/>
    </source>
</evidence>
<dbReference type="RefSeq" id="WP_059036419.1">
    <property type="nucleotide sequence ID" value="NZ_JAADZU010000037.1"/>
</dbReference>
<dbReference type="AlphaFoldDB" id="A0A7K3LQR8"/>
<dbReference type="SUPFAM" id="SSF46565">
    <property type="entry name" value="Chaperone J-domain"/>
    <property type="match status" value="1"/>
</dbReference>
<dbReference type="EMBL" id="JAADZU010000037">
    <property type="protein sequence ID" value="NDK90421.1"/>
    <property type="molecule type" value="Genomic_DNA"/>
</dbReference>
<evidence type="ECO:0000256" key="1">
    <source>
        <dbReference type="SAM" id="MobiDB-lite"/>
    </source>
</evidence>
<evidence type="ECO:0000313" key="3">
    <source>
        <dbReference type="Proteomes" id="UP000466307"/>
    </source>
</evidence>
<sequence>MPQTTYYEVLGLDPRASSPDLARQLTHQLTQAPPGPGRQYIEQARAVLGDEGKRRHYDARLNDPQAPAWTPDELHRLALTAPTPARTGLVAAFAETRVKVLSGVVAGLALILAISVTAVACSSSDGGTSPTASDGSVQSSAQTSGDSDQVCRPARGRGVWNAEWEKEKRPDYLLKLTAQTDLPSEVAQKLSNPRLASGLKFMTQYQDKTIGVGEVNSTIGGPAVYVAQYGPDGALIKLHTIRQQSDTTAMPTPFDQAEDISGGYMRVQADGVEIPSEANGVEATQQYVVNALPDAFDRSKVWVLLRGGTKLYRGTLYANAPDSGC</sequence>
<accession>A0A7K3LQR8</accession>
<name>A0A7K3LQR8_9ACTN</name>
<protein>
    <submittedName>
        <fullName evidence="2">J domain-containing protein</fullName>
    </submittedName>
</protein>